<gene>
    <name evidence="2" type="ORF">M153_16300011598</name>
</gene>
<sequence>MKKETKGNKKVKHSPIPAFKRTDNCPLTRDPKIKGIRNYLKRIRAAIEEEQRQDANSVKMNEDLKPNVRQPDFFANPFSPSLSFTSLRLCQLTHLPANYTDSRSRLEAYDKSVLLMIKEMTADQIKMANSVKGFGRDLGLG</sequence>
<name>A0A0R0M5A1_9MICR</name>
<dbReference type="AlphaFoldDB" id="A0A0R0M5A1"/>
<dbReference type="EMBL" id="LGUB01000039">
    <property type="protein sequence ID" value="KRH94708.1"/>
    <property type="molecule type" value="Genomic_DNA"/>
</dbReference>
<accession>A0A0R0M5A1</accession>
<evidence type="ECO:0000256" key="1">
    <source>
        <dbReference type="SAM" id="MobiDB-lite"/>
    </source>
</evidence>
<protein>
    <submittedName>
        <fullName evidence="2">Uncharacterized protein</fullName>
    </submittedName>
</protein>
<dbReference type="Proteomes" id="UP000051530">
    <property type="component" value="Unassembled WGS sequence"/>
</dbReference>
<reference evidence="2 3" key="1">
    <citation type="submission" date="2015-07" db="EMBL/GenBank/DDBJ databases">
        <title>The genome of Pseudoloma neurophilia, a relevant intracellular parasite of the zebrafish.</title>
        <authorList>
            <person name="Ndikumana S."/>
            <person name="Pelin A."/>
            <person name="Sanders J."/>
            <person name="Corradi N."/>
        </authorList>
    </citation>
    <scope>NUCLEOTIDE SEQUENCE [LARGE SCALE GENOMIC DNA]</scope>
    <source>
        <strain evidence="2 3">MK1</strain>
    </source>
</reference>
<evidence type="ECO:0000313" key="3">
    <source>
        <dbReference type="Proteomes" id="UP000051530"/>
    </source>
</evidence>
<comment type="caution">
    <text evidence="2">The sequence shown here is derived from an EMBL/GenBank/DDBJ whole genome shotgun (WGS) entry which is preliminary data.</text>
</comment>
<proteinExistence type="predicted"/>
<keyword evidence="3" id="KW-1185">Reference proteome</keyword>
<dbReference type="VEuPathDB" id="MicrosporidiaDB:M153_16300011598"/>
<feature type="region of interest" description="Disordered" evidence="1">
    <location>
        <begin position="1"/>
        <end position="30"/>
    </location>
</feature>
<dbReference type="OrthoDB" id="49520at2759"/>
<evidence type="ECO:0000313" key="2">
    <source>
        <dbReference type="EMBL" id="KRH94708.1"/>
    </source>
</evidence>
<organism evidence="2 3">
    <name type="scientific">Pseudoloma neurophilia</name>
    <dbReference type="NCBI Taxonomy" id="146866"/>
    <lineage>
        <taxon>Eukaryota</taxon>
        <taxon>Fungi</taxon>
        <taxon>Fungi incertae sedis</taxon>
        <taxon>Microsporidia</taxon>
        <taxon>Pseudoloma</taxon>
    </lineage>
</organism>